<evidence type="ECO:0000256" key="1">
    <source>
        <dbReference type="SAM" id="Coils"/>
    </source>
</evidence>
<comment type="caution">
    <text evidence="3">The sequence shown here is derived from an EMBL/GenBank/DDBJ whole genome shotgun (WGS) entry which is preliminary data.</text>
</comment>
<name>A0AAP2DRX6_9BACT</name>
<protein>
    <submittedName>
        <fullName evidence="3">DUF922 domain-containing protein</fullName>
    </submittedName>
</protein>
<keyword evidence="4" id="KW-1185">Reference proteome</keyword>
<keyword evidence="1" id="KW-0175">Coiled coil</keyword>
<evidence type="ECO:0000256" key="2">
    <source>
        <dbReference type="SAM" id="SignalP"/>
    </source>
</evidence>
<feature type="chain" id="PRO_5042925685" evidence="2">
    <location>
        <begin position="22"/>
        <end position="188"/>
    </location>
</feature>
<dbReference type="InterPro" id="IPR010321">
    <property type="entry name" value="DUF922"/>
</dbReference>
<keyword evidence="2" id="KW-0732">Signal</keyword>
<dbReference type="RefSeq" id="WP_254170127.1">
    <property type="nucleotide sequence ID" value="NZ_JAHESF010000072.1"/>
</dbReference>
<dbReference type="Pfam" id="PF06037">
    <property type="entry name" value="DUF922"/>
    <property type="match status" value="1"/>
</dbReference>
<sequence>MNKIFYIFLLTLMTTAASAQAQVVNTKAFIEWNPFYSLKWDDFQGKPGEDAAGDAGTSVAIQAKPYMVGKKVQYDVHVLFNKEKSWSRDQSPQLLAHEQLHFDLAEVFARRIRKKIQELEEQNVNEVKAYNKAIQALLEESNEADRQYDMETLHGALDKKQEMWRTKIKEELQQLSAYKKSKRVITAG</sequence>
<organism evidence="3 4">
    <name type="scientific">Chryseosolibacter histidini</name>
    <dbReference type="NCBI Taxonomy" id="2782349"/>
    <lineage>
        <taxon>Bacteria</taxon>
        <taxon>Pseudomonadati</taxon>
        <taxon>Bacteroidota</taxon>
        <taxon>Cytophagia</taxon>
        <taxon>Cytophagales</taxon>
        <taxon>Chryseotaleaceae</taxon>
        <taxon>Chryseosolibacter</taxon>
    </lineage>
</organism>
<feature type="coiled-coil region" evidence="1">
    <location>
        <begin position="109"/>
        <end position="147"/>
    </location>
</feature>
<feature type="signal peptide" evidence="2">
    <location>
        <begin position="1"/>
        <end position="21"/>
    </location>
</feature>
<accession>A0AAP2DRX6</accession>
<proteinExistence type="predicted"/>
<evidence type="ECO:0000313" key="3">
    <source>
        <dbReference type="EMBL" id="MBT1701445.1"/>
    </source>
</evidence>
<dbReference type="AlphaFoldDB" id="A0AAP2DRX6"/>
<reference evidence="3 4" key="1">
    <citation type="submission" date="2021-05" db="EMBL/GenBank/DDBJ databases">
        <title>A Polyphasic approach of four new species of the genus Ohtaekwangia: Ohtaekwangia histidinii sp. nov., Ohtaekwangia cretensis sp. nov., Ohtaekwangia indiensis sp. nov., Ohtaekwangia reichenbachii sp. nov. from diverse environment.</title>
        <authorList>
            <person name="Octaviana S."/>
        </authorList>
    </citation>
    <scope>NUCLEOTIDE SEQUENCE [LARGE SCALE GENOMIC DNA]</scope>
    <source>
        <strain evidence="3 4">PWU4</strain>
    </source>
</reference>
<dbReference type="EMBL" id="JAHESF010000072">
    <property type="protein sequence ID" value="MBT1701445.1"/>
    <property type="molecule type" value="Genomic_DNA"/>
</dbReference>
<evidence type="ECO:0000313" key="4">
    <source>
        <dbReference type="Proteomes" id="UP001319200"/>
    </source>
</evidence>
<dbReference type="Proteomes" id="UP001319200">
    <property type="component" value="Unassembled WGS sequence"/>
</dbReference>
<gene>
    <name evidence="3" type="ORF">KK083_31415</name>
</gene>